<dbReference type="AlphaFoldDB" id="A0A0F9FEF2"/>
<name>A0A0F9FEF2_9ZZZZ</name>
<feature type="region of interest" description="Disordered" evidence="1">
    <location>
        <begin position="324"/>
        <end position="375"/>
    </location>
</feature>
<comment type="caution">
    <text evidence="2">The sequence shown here is derived from an EMBL/GenBank/DDBJ whole genome shotgun (WGS) entry which is preliminary data.</text>
</comment>
<gene>
    <name evidence="2" type="ORF">LCGC14_2314790</name>
</gene>
<feature type="compositionally biased region" description="Low complexity" evidence="1">
    <location>
        <begin position="327"/>
        <end position="375"/>
    </location>
</feature>
<organism evidence="2">
    <name type="scientific">marine sediment metagenome</name>
    <dbReference type="NCBI Taxonomy" id="412755"/>
    <lineage>
        <taxon>unclassified sequences</taxon>
        <taxon>metagenomes</taxon>
        <taxon>ecological metagenomes</taxon>
    </lineage>
</organism>
<dbReference type="Pfam" id="PF18906">
    <property type="entry name" value="Phage_tube_2"/>
    <property type="match status" value="1"/>
</dbReference>
<evidence type="ECO:0000313" key="2">
    <source>
        <dbReference type="EMBL" id="KKL49512.1"/>
    </source>
</evidence>
<evidence type="ECO:0000256" key="1">
    <source>
        <dbReference type="SAM" id="MobiDB-lite"/>
    </source>
</evidence>
<proteinExistence type="predicted"/>
<dbReference type="EMBL" id="LAZR01032932">
    <property type="protein sequence ID" value="KKL49512.1"/>
    <property type="molecule type" value="Genomic_DNA"/>
</dbReference>
<protein>
    <submittedName>
        <fullName evidence="2">Uncharacterized protein</fullName>
    </submittedName>
</protein>
<dbReference type="InterPro" id="IPR044000">
    <property type="entry name" value="Phage_tube_2"/>
</dbReference>
<sequence>MSTIPSGISAQLGIAIESTYGTYAAPTKFVVFNNESIVQTIERIESPGIGRTTNVMSVDHWTPGQQENKGTIEIDVLTKGFNIIWEQMFGASVTTQPGGATATYDTTHTITDLMGTSGTWQIGRPDSSSTVQPFSYVGTKVTEWELSQAVNEFLKLTVTLDAKEEKTDQALGASSYASGAKPLPFTGSTITIDGNSYILRSVSIKGVNGAEEDRFQLGAATKLEIIQEAHREITAEFELEFSSLVAYNLFRNAVSGSEVEVVIRFQAGTAIESSLFPFVRVTLPACRFDRGGPSVGGPERLIHTLTCKALNDGTNEPITLVYRSTDSDTYPSDSSSLSPSVSPSLSASTSESLSISVSPSLSPSASASLSPSPSA</sequence>
<reference evidence="2" key="1">
    <citation type="journal article" date="2015" name="Nature">
        <title>Complex archaea that bridge the gap between prokaryotes and eukaryotes.</title>
        <authorList>
            <person name="Spang A."/>
            <person name="Saw J.H."/>
            <person name="Jorgensen S.L."/>
            <person name="Zaremba-Niedzwiedzka K."/>
            <person name="Martijn J."/>
            <person name="Lind A.E."/>
            <person name="van Eijk R."/>
            <person name="Schleper C."/>
            <person name="Guy L."/>
            <person name="Ettema T.J."/>
        </authorList>
    </citation>
    <scope>NUCLEOTIDE SEQUENCE</scope>
</reference>
<accession>A0A0F9FEF2</accession>